<reference evidence="1 2" key="1">
    <citation type="submission" date="2014-02" db="EMBL/GenBank/DDBJ databases">
        <title>Single nucleus genome sequencing reveals high similarity among nuclei of an endomycorrhizal fungus.</title>
        <authorList>
            <person name="Lin K."/>
            <person name="Geurts R."/>
            <person name="Zhang Z."/>
            <person name="Limpens E."/>
            <person name="Saunders D.G."/>
            <person name="Mu D."/>
            <person name="Pang E."/>
            <person name="Cao H."/>
            <person name="Cha H."/>
            <person name="Lin T."/>
            <person name="Zhou Q."/>
            <person name="Shang Y."/>
            <person name="Li Y."/>
            <person name="Ivanov S."/>
            <person name="Sharma T."/>
            <person name="Velzen R.V."/>
            <person name="Ruijter N.D."/>
            <person name="Aanen D.K."/>
            <person name="Win J."/>
            <person name="Kamoun S."/>
            <person name="Bisseling T."/>
            <person name="Huang S."/>
        </authorList>
    </citation>
    <scope>NUCLEOTIDE SEQUENCE [LARGE SCALE GENOMIC DNA]</scope>
    <source>
        <strain evidence="2">DAOM197198w</strain>
    </source>
</reference>
<dbReference type="AlphaFoldDB" id="A0A015NBK4"/>
<evidence type="ECO:0000313" key="2">
    <source>
        <dbReference type="Proteomes" id="UP000022910"/>
    </source>
</evidence>
<dbReference type="Proteomes" id="UP000022910">
    <property type="component" value="Unassembled WGS sequence"/>
</dbReference>
<dbReference type="EMBL" id="JEMT01012106">
    <property type="protein sequence ID" value="EXX76578.1"/>
    <property type="molecule type" value="Genomic_DNA"/>
</dbReference>
<evidence type="ECO:0000313" key="1">
    <source>
        <dbReference type="EMBL" id="EXX76578.1"/>
    </source>
</evidence>
<organism evidence="1 2">
    <name type="scientific">Rhizophagus irregularis (strain DAOM 197198w)</name>
    <name type="common">Glomus intraradices</name>
    <dbReference type="NCBI Taxonomy" id="1432141"/>
    <lineage>
        <taxon>Eukaryota</taxon>
        <taxon>Fungi</taxon>
        <taxon>Fungi incertae sedis</taxon>
        <taxon>Mucoromycota</taxon>
        <taxon>Glomeromycotina</taxon>
        <taxon>Glomeromycetes</taxon>
        <taxon>Glomerales</taxon>
        <taxon>Glomeraceae</taxon>
        <taxon>Rhizophagus</taxon>
    </lineage>
</organism>
<comment type="caution">
    <text evidence="1">The sequence shown here is derived from an EMBL/GenBank/DDBJ whole genome shotgun (WGS) entry which is preliminary data.</text>
</comment>
<dbReference type="HOGENOM" id="CLU_1907809_0_0_1"/>
<protein>
    <submittedName>
        <fullName evidence="1">Uncharacterized protein</fullName>
    </submittedName>
</protein>
<keyword evidence="2" id="KW-1185">Reference proteome</keyword>
<sequence length="133" mass="14131">MDGLTRHLGFLAGWTDGGGGWWRCGGPVKPVNANAQKPPKQGRVPRLCSLTWALKRLCLMLLKYRLCWHATGSAASEASPSSPVPTYLTLPVCGIWQLLGAVAANVGDLSISPSSNWALVLLFAASPISQFAT</sequence>
<proteinExistence type="predicted"/>
<name>A0A015NBK4_RHIIW</name>
<gene>
    <name evidence="1" type="ORF">RirG_031900</name>
</gene>
<accession>A0A015NBK4</accession>